<dbReference type="InterPro" id="IPR011622">
    <property type="entry name" value="7TMR_DISM_rcpt_extracell_dom2"/>
</dbReference>
<gene>
    <name evidence="4" type="ORF">DXX92_04385</name>
</gene>
<name>A0A3E0UDL3_9GAMM</name>
<keyword evidence="1" id="KW-0472">Membrane</keyword>
<dbReference type="InterPro" id="IPR000160">
    <property type="entry name" value="GGDEF_dom"/>
</dbReference>
<feature type="domain" description="EAL" evidence="2">
    <location>
        <begin position="585"/>
        <end position="844"/>
    </location>
</feature>
<evidence type="ECO:0000313" key="4">
    <source>
        <dbReference type="EMBL" id="REL34657.1"/>
    </source>
</evidence>
<dbReference type="AlphaFoldDB" id="A0A3E0UDL3"/>
<dbReference type="PROSITE" id="PS50883">
    <property type="entry name" value="EAL"/>
    <property type="match status" value="1"/>
</dbReference>
<dbReference type="Gene3D" id="3.30.70.270">
    <property type="match status" value="1"/>
</dbReference>
<dbReference type="SMART" id="SM00267">
    <property type="entry name" value="GGDEF"/>
    <property type="match status" value="1"/>
</dbReference>
<dbReference type="InterPro" id="IPR043128">
    <property type="entry name" value="Rev_trsase/Diguanyl_cyclase"/>
</dbReference>
<dbReference type="InterPro" id="IPR050706">
    <property type="entry name" value="Cyclic-di-GMP_PDE-like"/>
</dbReference>
<proteinExistence type="predicted"/>
<dbReference type="Gene3D" id="3.20.20.450">
    <property type="entry name" value="EAL domain"/>
    <property type="match status" value="1"/>
</dbReference>
<dbReference type="Proteomes" id="UP000256999">
    <property type="component" value="Unassembled WGS sequence"/>
</dbReference>
<evidence type="ECO:0000313" key="5">
    <source>
        <dbReference type="Proteomes" id="UP000256999"/>
    </source>
</evidence>
<protein>
    <submittedName>
        <fullName evidence="4">EAL domain-containing protein</fullName>
    </submittedName>
</protein>
<dbReference type="InterPro" id="IPR001633">
    <property type="entry name" value="EAL_dom"/>
</dbReference>
<evidence type="ECO:0000259" key="2">
    <source>
        <dbReference type="PROSITE" id="PS50883"/>
    </source>
</evidence>
<feature type="transmembrane region" description="Helical" evidence="1">
    <location>
        <begin position="313"/>
        <end position="333"/>
    </location>
</feature>
<dbReference type="InterPro" id="IPR035919">
    <property type="entry name" value="EAL_sf"/>
</dbReference>
<feature type="transmembrane region" description="Helical" evidence="1">
    <location>
        <begin position="258"/>
        <end position="277"/>
    </location>
</feature>
<sequence length="863" mass="96469">MVGGKLSKSIWLRYSFVCLLTLVIAAIGFAATQHLSNLDTRELVRTQANIEVATSYYVDDSNQLSANQVRERQADFVSSEPNDIPFELGDSAYWVRFSLANQTLDGAALVLHIDNSMLTELAAYQYSSAVNSPLAALNQGTLSATAFPHLNINLSAKQNIELLLKLKAGGPPNIPLVWHQAEQFKTKQALTRVLFGVVIGVLAVIALYNLVIFNAIRDKVYLIYIGYLLAAFLVLATVNGYGYILFSPETQALLNTHSLFFHYYLLSFLVLFTLYFLKFNEDKGKLFKIGQVSVYLLIGLSVIGLFIPHTERAIIFFSLVPIYYAYSICLVILKLKSEFSWARYYVVSWIPLLVGAGAQQLTLFGYIDYSFTLVNAFLLAVLCEITLMSFALAERMRRHEAERIAEMSYHSGSGIPRKNVFERSLYKLMQAPDAHLHVLVIKPEHIERVALYVNDAMNTALFKRIYEKLTPLFAYNDAIEPIGMKGEKIALVAGNMLAIVVNEQKNQQALDTIVSSINTLVEEAYRIEALQIPLQANIGVASYPEHGNLPFILLNKAQMALPDAENCTGKWAIYEEFQSDNSGYRLKLAAEINAAIEQGSFELYHQPQVDLKTMRVCGSECLIRWHYDGENLSEHGFIPPTAFIPVAEDMGLINKLTRWVIKQAIAQHSVLLAQGYKHHMVSINISGKDICAEGFYEYVAAEIEAAEIAANKIVFELTESATITNNAQALEAIELLTELGVTISIDDFGTGYASMAYVSELPFKELKVDRQFVQDVGDDKKRRTIAETTVRMAKGLGLEVVAEGINSQKDENLLRQFGCDIGQGYFYAKPMAFDDYLEWLTDEVNGRSPEPLEGEFISKHSLS</sequence>
<dbReference type="Pfam" id="PF00563">
    <property type="entry name" value="EAL"/>
    <property type="match status" value="1"/>
</dbReference>
<organism evidence="4 5">
    <name type="scientific">Thalassotalea euphylliae</name>
    <dbReference type="NCBI Taxonomy" id="1655234"/>
    <lineage>
        <taxon>Bacteria</taxon>
        <taxon>Pseudomonadati</taxon>
        <taxon>Pseudomonadota</taxon>
        <taxon>Gammaproteobacteria</taxon>
        <taxon>Alteromonadales</taxon>
        <taxon>Colwelliaceae</taxon>
        <taxon>Thalassotalea</taxon>
    </lineage>
</organism>
<dbReference type="InterPro" id="IPR011623">
    <property type="entry name" value="7TMR_DISM_rcpt_extracell_dom1"/>
</dbReference>
<comment type="caution">
    <text evidence="4">The sequence shown here is derived from an EMBL/GenBank/DDBJ whole genome shotgun (WGS) entry which is preliminary data.</text>
</comment>
<dbReference type="GO" id="GO:0071111">
    <property type="term" value="F:cyclic-guanylate-specific phosphodiesterase activity"/>
    <property type="evidence" value="ECO:0007669"/>
    <property type="project" value="InterPro"/>
</dbReference>
<feature type="transmembrane region" description="Helical" evidence="1">
    <location>
        <begin position="193"/>
        <end position="213"/>
    </location>
</feature>
<reference evidence="4 5" key="1">
    <citation type="submission" date="2018-08" db="EMBL/GenBank/DDBJ databases">
        <title>Thalassotalea euphylliae genome.</title>
        <authorList>
            <person name="Summers S."/>
            <person name="Rice S.A."/>
            <person name="Freckelton M.L."/>
            <person name="Nedved B.T."/>
            <person name="Hadfield M.G."/>
        </authorList>
    </citation>
    <scope>NUCLEOTIDE SEQUENCE [LARGE SCALE GENOMIC DNA]</scope>
    <source>
        <strain evidence="4 5">H2</strain>
    </source>
</reference>
<feature type="domain" description="GGDEF" evidence="3">
    <location>
        <begin position="434"/>
        <end position="576"/>
    </location>
</feature>
<dbReference type="OrthoDB" id="6279314at2"/>
<dbReference type="PANTHER" id="PTHR33121">
    <property type="entry name" value="CYCLIC DI-GMP PHOSPHODIESTERASE PDEF"/>
    <property type="match status" value="1"/>
</dbReference>
<dbReference type="Pfam" id="PF07696">
    <property type="entry name" value="7TMR-DISMED2"/>
    <property type="match status" value="1"/>
</dbReference>
<feature type="transmembrane region" description="Helical" evidence="1">
    <location>
        <begin position="289"/>
        <end position="307"/>
    </location>
</feature>
<feature type="transmembrane region" description="Helical" evidence="1">
    <location>
        <begin position="220"/>
        <end position="246"/>
    </location>
</feature>
<dbReference type="CDD" id="cd01948">
    <property type="entry name" value="EAL"/>
    <property type="match status" value="1"/>
</dbReference>
<feature type="transmembrane region" description="Helical" evidence="1">
    <location>
        <begin position="345"/>
        <end position="367"/>
    </location>
</feature>
<evidence type="ECO:0000256" key="1">
    <source>
        <dbReference type="SAM" id="Phobius"/>
    </source>
</evidence>
<dbReference type="SUPFAM" id="SSF141868">
    <property type="entry name" value="EAL domain-like"/>
    <property type="match status" value="1"/>
</dbReference>
<feature type="transmembrane region" description="Helical" evidence="1">
    <location>
        <begin position="373"/>
        <end position="393"/>
    </location>
</feature>
<keyword evidence="1" id="KW-1133">Transmembrane helix</keyword>
<evidence type="ECO:0000259" key="3">
    <source>
        <dbReference type="PROSITE" id="PS50887"/>
    </source>
</evidence>
<accession>A0A3E0UDL3</accession>
<dbReference type="Pfam" id="PF07695">
    <property type="entry name" value="7TMR-DISM_7TM"/>
    <property type="match status" value="1"/>
</dbReference>
<dbReference type="EMBL" id="QUOV01000001">
    <property type="protein sequence ID" value="REL34657.1"/>
    <property type="molecule type" value="Genomic_DNA"/>
</dbReference>
<dbReference type="PROSITE" id="PS50887">
    <property type="entry name" value="GGDEF"/>
    <property type="match status" value="1"/>
</dbReference>
<dbReference type="PANTHER" id="PTHR33121:SF70">
    <property type="entry name" value="SIGNALING PROTEIN YKOW"/>
    <property type="match status" value="1"/>
</dbReference>
<dbReference type="SMART" id="SM00052">
    <property type="entry name" value="EAL"/>
    <property type="match status" value="1"/>
</dbReference>
<dbReference type="Gene3D" id="2.60.40.2380">
    <property type="match status" value="1"/>
</dbReference>
<keyword evidence="1" id="KW-0812">Transmembrane</keyword>